<comment type="caution">
    <text evidence="3">The sequence shown here is derived from an EMBL/GenBank/DDBJ whole genome shotgun (WGS) entry which is preliminary data.</text>
</comment>
<keyword evidence="4" id="KW-1185">Reference proteome</keyword>
<feature type="transmembrane region" description="Helical" evidence="1">
    <location>
        <begin position="38"/>
        <end position="55"/>
    </location>
</feature>
<dbReference type="RefSeq" id="WP_260904832.1">
    <property type="nucleotide sequence ID" value="NZ_JAOCZP010000005.1"/>
</dbReference>
<organism evidence="3 4">
    <name type="scientific">Chelativorans salis</name>
    <dbReference type="NCBI Taxonomy" id="2978478"/>
    <lineage>
        <taxon>Bacteria</taxon>
        <taxon>Pseudomonadati</taxon>
        <taxon>Pseudomonadota</taxon>
        <taxon>Alphaproteobacteria</taxon>
        <taxon>Hyphomicrobiales</taxon>
        <taxon>Phyllobacteriaceae</taxon>
        <taxon>Chelativorans</taxon>
    </lineage>
</organism>
<feature type="domain" description="DUF1468" evidence="2">
    <location>
        <begin position="4"/>
        <end position="142"/>
    </location>
</feature>
<keyword evidence="1" id="KW-0812">Transmembrane</keyword>
<keyword evidence="1" id="KW-0472">Membrane</keyword>
<evidence type="ECO:0000259" key="2">
    <source>
        <dbReference type="Pfam" id="PF07331"/>
    </source>
</evidence>
<dbReference type="Pfam" id="PF07331">
    <property type="entry name" value="TctB"/>
    <property type="match status" value="1"/>
</dbReference>
<evidence type="ECO:0000313" key="3">
    <source>
        <dbReference type="EMBL" id="MCT7376693.1"/>
    </source>
</evidence>
<name>A0ABT2LST9_9HYPH</name>
<feature type="transmembrane region" description="Helical" evidence="1">
    <location>
        <begin position="115"/>
        <end position="133"/>
    </location>
</feature>
<feature type="transmembrane region" description="Helical" evidence="1">
    <location>
        <begin position="76"/>
        <end position="109"/>
    </location>
</feature>
<keyword evidence="1" id="KW-1133">Transmembrane helix</keyword>
<reference evidence="3 4" key="1">
    <citation type="submission" date="2022-09" db="EMBL/GenBank/DDBJ databases">
        <title>Chelativorans salina sp. nov., a novel slightly halophilic bacterium isolated from a saline lake sediment enrichment.</title>
        <authorList>
            <person name="Gao L."/>
            <person name="Fang B.-Z."/>
            <person name="Li W.-J."/>
        </authorList>
    </citation>
    <scope>NUCLEOTIDE SEQUENCE [LARGE SCALE GENOMIC DNA]</scope>
    <source>
        <strain evidence="3 4">EGI FJ00035</strain>
    </source>
</reference>
<evidence type="ECO:0000256" key="1">
    <source>
        <dbReference type="SAM" id="Phobius"/>
    </source>
</evidence>
<dbReference type="Proteomes" id="UP001320831">
    <property type="component" value="Unassembled WGS sequence"/>
</dbReference>
<dbReference type="InterPro" id="IPR009936">
    <property type="entry name" value="DUF1468"/>
</dbReference>
<evidence type="ECO:0000313" key="4">
    <source>
        <dbReference type="Proteomes" id="UP001320831"/>
    </source>
</evidence>
<protein>
    <submittedName>
        <fullName evidence="3">Tripartite tricarboxylate transporter TctB family protein</fullName>
    </submittedName>
</protein>
<accession>A0ABT2LST9</accession>
<gene>
    <name evidence="3" type="ORF">N5A92_16805</name>
</gene>
<dbReference type="EMBL" id="JAOCZP010000005">
    <property type="protein sequence ID" value="MCT7376693.1"/>
    <property type="molecule type" value="Genomic_DNA"/>
</dbReference>
<sequence>MRIIFFVVILAAGLMYSYVAFTNLDFLTMTGRLGPGFFPRGIGVLMVVFTLWSMSAELRPSAAEGRSDVGGYAGQVALIMGFGVAYVLSLGLIGGIPATVIFLFVTLSVLNRNRLLQNGLVALLVPAAIYVLFDRLLNAAIPEGVLPLPF</sequence>
<proteinExistence type="predicted"/>